<name>A0ABP0X994_9BRYO</name>
<dbReference type="InterPro" id="IPR016024">
    <property type="entry name" value="ARM-type_fold"/>
</dbReference>
<gene>
    <name evidence="9" type="ORF">CSSPJE1EN1_LOCUS21166</name>
</gene>
<evidence type="ECO:0000256" key="5">
    <source>
        <dbReference type="ARBA" id="ARBA00023242"/>
    </source>
</evidence>
<dbReference type="Pfam" id="PF12717">
    <property type="entry name" value="Cnd1"/>
    <property type="match status" value="1"/>
</dbReference>
<feature type="region of interest" description="Disordered" evidence="7">
    <location>
        <begin position="61"/>
        <end position="96"/>
    </location>
</feature>
<keyword evidence="10" id="KW-1185">Reference proteome</keyword>
<evidence type="ECO:0000256" key="1">
    <source>
        <dbReference type="ARBA" id="ARBA00004123"/>
    </source>
</evidence>
<feature type="domain" description="Condensin complex subunit 1 C-terminal" evidence="8">
    <location>
        <begin position="1108"/>
        <end position="1266"/>
    </location>
</feature>
<accession>A0ABP0X994</accession>
<keyword evidence="3" id="KW-0498">Mitosis</keyword>
<feature type="region of interest" description="Disordered" evidence="7">
    <location>
        <begin position="179"/>
        <end position="225"/>
    </location>
</feature>
<evidence type="ECO:0000313" key="10">
    <source>
        <dbReference type="Proteomes" id="UP001497444"/>
    </source>
</evidence>
<sequence>MDEDEIKRICSLLQRVAEEGETSAVANRRLETGIASSSSSGLSEALVLELYSIFGNPPVASSSGTARQSSGVQGFEFSSSRKSGSRRGGNGRISGSSEGAFLDGSLWEELAENRVSLQAIVRGLRTGMDAGGLLGIKAAGIYVGMLSAPDCPMYSLFCPVAFNSLLRCVRASCKQTKSHGNEKDLASEKRNGSAERNRKGARKGKKMTSKERQQQPLADDSSVEFQEPSAAVDAQEVLPVLVSLQCTLQLLHFKEHQESLKALITLLVDVPLLVSYGTEEDSKHRRASPQTSWSHPTSFLSLSFAMLETLLASVHGDPLATVVLILRAVSPIFLLSHTEGTAHQQAQVKAAALQFVKQQFLGSGSSSMREAVNAFCHYLCFKAPERTDGRQVAVDAVLTLLRALSYGDWCQFASFLDRFSRSKAQRRLFAVDLSLSLLVGLSDPFVAGNPTTVPLEEDGSVGLLEKSAGRKSPTSLHGHDENEGWGCTCLQILLDRSSDKLPSVRARSISNLAQAIEVLAKESSYHVHLQTLLGFITRCRGRTAHDNMMTHSPSAKTPTPGIANHALSSTGSSSCRDLGLLMLQRCLDSKAAVRKAALVLMKKSASLLGRPPDGDIVEAMGAACGDTMVSIRKSALAALSEVVRRYPLDKRSSSEWLKSALPLALDNEVSLQEECLELFHELVLDRVASICHKRATVGRLQSGWSLSRKKATEVFGSREGEDLSRPVLMLLKEIADDSTISSVVKRACTSLGRQGRLHAEIALALQSLISDPDHGYPEGKQANFLAPHGAWFLLSEVSAFVPKAVSWDFLRTHWQLLDNHGIGRQSGQEETNQTIPTCDDAHDGESAVWAADRVHLLQTVANVAVELPCEAAADLAGELLERLESFNMHTAEVWAHVEALTTLSKKKAVSMEDGQELVTVWVHQLLDKAGTLLQAYVSTCDSPWIQHAGISAEKPTPLMKSGWQSQALGENRMPPCQSGASTQSQSRGKKGFETPAAGHVDSHSAAFSGQVVTAIFTVGALAVVCPTAKAGPLVMILQALVIPKKSLPGKENIGSEAEGVNFLGKVSPEVCVQAWVALSKLCLADEDLAKRCIPFFFQELERSRLAAVRNNITQAMTDFFVRYPTLVDGYVHKLTKVLRDGCEVVRRQAFILLARLLQRDYVKWRGVLFHRFLLAIVDDSPKICELANFLFKSILKTKAPLLAYNSFVEAIFVLNDCRSHSGFSTALPTSESERKLFSLRGNHETMSSKRMNIYTALLQQMAPEHLLATSAKLCAEILAGAADGVLDLNDVNAQGVLQDALRILASKELRRVAGNRASNGGADVDDEEGEAAAGVAAAKGRIVTQLMKKNLVQNAIPIFIELKRLLESKNSPLLGLLMESMRVMLKDYKNEMEEILVADKQLHKELLYDIQKHEASKARTKVAAAVASCGPTPATAPSAHHTPGSMGPARVGSASACTVATQEEVPTALLPKTSSHTDKGACLEKVFKKCVGGPATGSRNEQNGAHLFAAPVERDNYNPLAVKAFSALKTSCFQARLPRGKSMKRKAGMGENALVTPSPGVVWRDQTPGRVHDASQANAPAMMPPASKEQTPMIIGSKSKGPPSHQLYLKQASHGFADAVADVAAHATVAAVLHEVATGSSTPLRVMSLPRLRPSVWNSQKELSVRVPACSTTATMQFVPSQLAAGEKLEAVRRQQSFGLQSPSSKVKHQVLT</sequence>
<dbReference type="SUPFAM" id="SSF48371">
    <property type="entry name" value="ARM repeat"/>
    <property type="match status" value="1"/>
</dbReference>
<dbReference type="EMBL" id="OZ020102">
    <property type="protein sequence ID" value="CAK9275688.1"/>
    <property type="molecule type" value="Genomic_DNA"/>
</dbReference>
<comment type="subcellular location">
    <subcellularLocation>
        <location evidence="1">Nucleus</location>
    </subcellularLocation>
</comment>
<keyword evidence="6" id="KW-0131">Cell cycle</keyword>
<evidence type="ECO:0000256" key="4">
    <source>
        <dbReference type="ARBA" id="ARBA00023067"/>
    </source>
</evidence>
<feature type="region of interest" description="Disordered" evidence="7">
    <location>
        <begin position="969"/>
        <end position="995"/>
    </location>
</feature>
<evidence type="ECO:0000256" key="3">
    <source>
        <dbReference type="ARBA" id="ARBA00022776"/>
    </source>
</evidence>
<dbReference type="Proteomes" id="UP001497444">
    <property type="component" value="Chromosome 7"/>
</dbReference>
<evidence type="ECO:0000256" key="6">
    <source>
        <dbReference type="ARBA" id="ARBA00023306"/>
    </source>
</evidence>
<dbReference type="PANTHER" id="PTHR14222:SF1">
    <property type="entry name" value="CONDENSIN-2 COMPLEX SUBUNIT D3"/>
    <property type="match status" value="1"/>
</dbReference>
<keyword evidence="5" id="KW-0539">Nucleus</keyword>
<dbReference type="Gene3D" id="1.25.10.10">
    <property type="entry name" value="Leucine-rich Repeat Variant"/>
    <property type="match status" value="1"/>
</dbReference>
<feature type="compositionally biased region" description="Basic and acidic residues" evidence="7">
    <location>
        <begin position="179"/>
        <end position="198"/>
    </location>
</feature>
<evidence type="ECO:0000256" key="7">
    <source>
        <dbReference type="SAM" id="MobiDB-lite"/>
    </source>
</evidence>
<dbReference type="InterPro" id="IPR026971">
    <property type="entry name" value="CND1/NCAPD3"/>
</dbReference>
<protein>
    <recommendedName>
        <fullName evidence="8">Condensin complex subunit 1 C-terminal domain-containing protein</fullName>
    </recommendedName>
</protein>
<dbReference type="PANTHER" id="PTHR14222">
    <property type="entry name" value="CONDENSIN"/>
    <property type="match status" value="1"/>
</dbReference>
<dbReference type="InterPro" id="IPR011989">
    <property type="entry name" value="ARM-like"/>
</dbReference>
<dbReference type="InterPro" id="IPR032682">
    <property type="entry name" value="Cnd1_C"/>
</dbReference>
<keyword evidence="4" id="KW-0226">DNA condensation</keyword>
<proteinExistence type="predicted"/>
<keyword evidence="2" id="KW-0132">Cell division</keyword>
<feature type="compositionally biased region" description="Polar residues" evidence="7">
    <location>
        <begin position="61"/>
        <end position="72"/>
    </location>
</feature>
<evidence type="ECO:0000256" key="2">
    <source>
        <dbReference type="ARBA" id="ARBA00022618"/>
    </source>
</evidence>
<reference evidence="9" key="1">
    <citation type="submission" date="2024-02" db="EMBL/GenBank/DDBJ databases">
        <authorList>
            <consortium name="ELIXIR-Norway"/>
            <consortium name="Elixir Norway"/>
        </authorList>
    </citation>
    <scope>NUCLEOTIDE SEQUENCE</scope>
</reference>
<evidence type="ECO:0000313" key="9">
    <source>
        <dbReference type="EMBL" id="CAK9275688.1"/>
    </source>
</evidence>
<evidence type="ECO:0000259" key="8">
    <source>
        <dbReference type="Pfam" id="PF12717"/>
    </source>
</evidence>
<organism evidence="9 10">
    <name type="scientific">Sphagnum jensenii</name>
    <dbReference type="NCBI Taxonomy" id="128206"/>
    <lineage>
        <taxon>Eukaryota</taxon>
        <taxon>Viridiplantae</taxon>
        <taxon>Streptophyta</taxon>
        <taxon>Embryophyta</taxon>
        <taxon>Bryophyta</taxon>
        <taxon>Sphagnophytina</taxon>
        <taxon>Sphagnopsida</taxon>
        <taxon>Sphagnales</taxon>
        <taxon>Sphagnaceae</taxon>
        <taxon>Sphagnum</taxon>
    </lineage>
</organism>